<dbReference type="EMBL" id="JABTTQ020000007">
    <property type="protein sequence ID" value="KAK6151380.1"/>
    <property type="molecule type" value="Genomic_DNA"/>
</dbReference>
<dbReference type="InterPro" id="IPR039609">
    <property type="entry name" value="VQ_15/22"/>
</dbReference>
<feature type="domain" description="VQ" evidence="2">
    <location>
        <begin position="116"/>
        <end position="136"/>
    </location>
</feature>
<gene>
    <name evidence="3" type="ORF">DH2020_014015</name>
</gene>
<proteinExistence type="predicted"/>
<keyword evidence="4" id="KW-1185">Reference proteome</keyword>
<reference evidence="3 4" key="1">
    <citation type="journal article" date="2021" name="Comput. Struct. Biotechnol. J.">
        <title>De novo genome assembly of the potent medicinal plant Rehmannia glutinosa using nanopore technology.</title>
        <authorList>
            <person name="Ma L."/>
            <person name="Dong C."/>
            <person name="Song C."/>
            <person name="Wang X."/>
            <person name="Zheng X."/>
            <person name="Niu Y."/>
            <person name="Chen S."/>
            <person name="Feng W."/>
        </authorList>
    </citation>
    <scope>NUCLEOTIDE SEQUENCE [LARGE SCALE GENOMIC DNA]</scope>
    <source>
        <strain evidence="3">DH-2019</strain>
    </source>
</reference>
<evidence type="ECO:0000259" key="2">
    <source>
        <dbReference type="Pfam" id="PF05678"/>
    </source>
</evidence>
<evidence type="ECO:0000313" key="4">
    <source>
        <dbReference type="Proteomes" id="UP001318860"/>
    </source>
</evidence>
<comment type="caution">
    <text evidence="3">The sequence shown here is derived from an EMBL/GenBank/DDBJ whole genome shotgun (WGS) entry which is preliminary data.</text>
</comment>
<name>A0ABR0WZ67_REHGL</name>
<evidence type="ECO:0000313" key="3">
    <source>
        <dbReference type="EMBL" id="KAK6151380.1"/>
    </source>
</evidence>
<feature type="compositionally biased region" description="Basic residues" evidence="1">
    <location>
        <begin position="102"/>
        <end position="112"/>
    </location>
</feature>
<evidence type="ECO:0000256" key="1">
    <source>
        <dbReference type="SAM" id="MobiDB-lite"/>
    </source>
</evidence>
<dbReference type="PANTHER" id="PTHR33179:SF9">
    <property type="entry name" value="OS01G0278000 PROTEIN"/>
    <property type="match status" value="1"/>
</dbReference>
<protein>
    <recommendedName>
        <fullName evidence="2">VQ domain-containing protein</fullName>
    </recommendedName>
</protein>
<dbReference type="InterPro" id="IPR008889">
    <property type="entry name" value="VQ"/>
</dbReference>
<dbReference type="Pfam" id="PF05678">
    <property type="entry name" value="VQ"/>
    <property type="match status" value="1"/>
</dbReference>
<accession>A0ABR0WZ67</accession>
<sequence>MASYENLLTEQPWQFRPAFGDAWFSDLFTKETDNQTLTMTDYLQSSFSGNSSNGDVFSAEIVESLFAKPDTTPSQTPTVSGGSENAILVSKQRRGTVPPKGRVAKRKSRGSKRSATTTFITADPANFRQMVQQVTGVRLGGLNEQLPVLNPEPIILGVNSGGEMPTLDTSAFWLDGSASSLSQPSTAADNGGSAAAEHYFDSFCSFPTLESWKAIQVPISKPITQKK</sequence>
<organism evidence="3 4">
    <name type="scientific">Rehmannia glutinosa</name>
    <name type="common">Chinese foxglove</name>
    <dbReference type="NCBI Taxonomy" id="99300"/>
    <lineage>
        <taxon>Eukaryota</taxon>
        <taxon>Viridiplantae</taxon>
        <taxon>Streptophyta</taxon>
        <taxon>Embryophyta</taxon>
        <taxon>Tracheophyta</taxon>
        <taxon>Spermatophyta</taxon>
        <taxon>Magnoliopsida</taxon>
        <taxon>eudicotyledons</taxon>
        <taxon>Gunneridae</taxon>
        <taxon>Pentapetalae</taxon>
        <taxon>asterids</taxon>
        <taxon>lamiids</taxon>
        <taxon>Lamiales</taxon>
        <taxon>Orobanchaceae</taxon>
        <taxon>Rehmannieae</taxon>
        <taxon>Rehmannia</taxon>
    </lineage>
</organism>
<dbReference type="PANTHER" id="PTHR33179">
    <property type="entry name" value="VQ MOTIF-CONTAINING PROTEIN"/>
    <property type="match status" value="1"/>
</dbReference>
<dbReference type="Proteomes" id="UP001318860">
    <property type="component" value="Unassembled WGS sequence"/>
</dbReference>
<feature type="region of interest" description="Disordered" evidence="1">
    <location>
        <begin position="93"/>
        <end position="115"/>
    </location>
</feature>